<name>A0A0C3GIM7_PILCF</name>
<evidence type="ECO:0000313" key="1">
    <source>
        <dbReference type="EMBL" id="KIM91484.1"/>
    </source>
</evidence>
<sequence length="59" mass="6672">MDQINQVKAFSPSVLRIDDIESKRALWSLETMLAKFCNNLLYSPVSSTCGISAVWFMQS</sequence>
<organism evidence="1 2">
    <name type="scientific">Piloderma croceum (strain F 1598)</name>
    <dbReference type="NCBI Taxonomy" id="765440"/>
    <lineage>
        <taxon>Eukaryota</taxon>
        <taxon>Fungi</taxon>
        <taxon>Dikarya</taxon>
        <taxon>Basidiomycota</taxon>
        <taxon>Agaricomycotina</taxon>
        <taxon>Agaricomycetes</taxon>
        <taxon>Agaricomycetidae</taxon>
        <taxon>Atheliales</taxon>
        <taxon>Atheliaceae</taxon>
        <taxon>Piloderma</taxon>
    </lineage>
</organism>
<accession>A0A0C3GIM7</accession>
<dbReference type="AlphaFoldDB" id="A0A0C3GIM7"/>
<reference evidence="2" key="2">
    <citation type="submission" date="2015-01" db="EMBL/GenBank/DDBJ databases">
        <title>Evolutionary Origins and Diversification of the Mycorrhizal Mutualists.</title>
        <authorList>
            <consortium name="DOE Joint Genome Institute"/>
            <consortium name="Mycorrhizal Genomics Consortium"/>
            <person name="Kohler A."/>
            <person name="Kuo A."/>
            <person name="Nagy L.G."/>
            <person name="Floudas D."/>
            <person name="Copeland A."/>
            <person name="Barry K.W."/>
            <person name="Cichocki N."/>
            <person name="Veneault-Fourrey C."/>
            <person name="LaButti K."/>
            <person name="Lindquist E.A."/>
            <person name="Lipzen A."/>
            <person name="Lundell T."/>
            <person name="Morin E."/>
            <person name="Murat C."/>
            <person name="Riley R."/>
            <person name="Ohm R."/>
            <person name="Sun H."/>
            <person name="Tunlid A."/>
            <person name="Henrissat B."/>
            <person name="Grigoriev I.V."/>
            <person name="Hibbett D.S."/>
            <person name="Martin F."/>
        </authorList>
    </citation>
    <scope>NUCLEOTIDE SEQUENCE [LARGE SCALE GENOMIC DNA]</scope>
    <source>
        <strain evidence="2">F 1598</strain>
    </source>
</reference>
<dbReference type="EMBL" id="KN832971">
    <property type="protein sequence ID" value="KIM91484.1"/>
    <property type="molecule type" value="Genomic_DNA"/>
</dbReference>
<dbReference type="Proteomes" id="UP000054166">
    <property type="component" value="Unassembled WGS sequence"/>
</dbReference>
<reference evidence="1 2" key="1">
    <citation type="submission" date="2014-04" db="EMBL/GenBank/DDBJ databases">
        <authorList>
            <consortium name="DOE Joint Genome Institute"/>
            <person name="Kuo A."/>
            <person name="Tarkka M."/>
            <person name="Buscot F."/>
            <person name="Kohler A."/>
            <person name="Nagy L.G."/>
            <person name="Floudas D."/>
            <person name="Copeland A."/>
            <person name="Barry K.W."/>
            <person name="Cichocki N."/>
            <person name="Veneault-Fourrey C."/>
            <person name="LaButti K."/>
            <person name="Lindquist E.A."/>
            <person name="Lipzen A."/>
            <person name="Lundell T."/>
            <person name="Morin E."/>
            <person name="Murat C."/>
            <person name="Sun H."/>
            <person name="Tunlid A."/>
            <person name="Henrissat B."/>
            <person name="Grigoriev I.V."/>
            <person name="Hibbett D.S."/>
            <person name="Martin F."/>
            <person name="Nordberg H.P."/>
            <person name="Cantor M.N."/>
            <person name="Hua S.X."/>
        </authorList>
    </citation>
    <scope>NUCLEOTIDE SEQUENCE [LARGE SCALE GENOMIC DNA]</scope>
    <source>
        <strain evidence="1 2">F 1598</strain>
    </source>
</reference>
<protein>
    <submittedName>
        <fullName evidence="1">Uncharacterized protein</fullName>
    </submittedName>
</protein>
<keyword evidence="2" id="KW-1185">Reference proteome</keyword>
<dbReference type="InParanoid" id="A0A0C3GIM7"/>
<evidence type="ECO:0000313" key="2">
    <source>
        <dbReference type="Proteomes" id="UP000054166"/>
    </source>
</evidence>
<gene>
    <name evidence="1" type="ORF">PILCRDRAFT_810758</name>
</gene>
<dbReference type="HOGENOM" id="CLU_2961608_0_0_1"/>
<proteinExistence type="predicted"/>